<dbReference type="EMBL" id="BFFP01000007">
    <property type="protein sequence ID" value="GBG94179.1"/>
    <property type="molecule type" value="Genomic_DNA"/>
</dbReference>
<dbReference type="Pfam" id="PF05913">
    <property type="entry name" value="MupG_C"/>
    <property type="match status" value="1"/>
</dbReference>
<dbReference type="InterPro" id="IPR029000">
    <property type="entry name" value="Cyclophilin-like_dom_sf"/>
</dbReference>
<dbReference type="InterPro" id="IPR043894">
    <property type="entry name" value="MupG_C"/>
</dbReference>
<evidence type="ECO:0000313" key="3">
    <source>
        <dbReference type="EMBL" id="GBG94179.1"/>
    </source>
</evidence>
<comment type="caution">
    <text evidence="3">The sequence shown here is derived from an EMBL/GenBank/DDBJ whole genome shotgun (WGS) entry which is preliminary data.</text>
</comment>
<dbReference type="InterPro" id="IPR013785">
    <property type="entry name" value="Aldolase_TIM"/>
</dbReference>
<dbReference type="InterPro" id="IPR017853">
    <property type="entry name" value="GH"/>
</dbReference>
<dbReference type="SUPFAM" id="SSF50891">
    <property type="entry name" value="Cyclophilin-like"/>
    <property type="match status" value="1"/>
</dbReference>
<feature type="domain" description="6-phospho-N-acetylmuramidase C-terminal" evidence="1">
    <location>
        <begin position="260"/>
        <end position="349"/>
    </location>
</feature>
<dbReference type="Gene3D" id="3.20.20.70">
    <property type="entry name" value="Aldolase class I"/>
    <property type="match status" value="1"/>
</dbReference>
<protein>
    <submittedName>
        <fullName evidence="3">Membrane protein</fullName>
    </submittedName>
</protein>
<dbReference type="InterPro" id="IPR008589">
    <property type="entry name" value="MupG"/>
</dbReference>
<feature type="domain" description="6-phospho-N-acetylmuramidase N-terminal" evidence="2">
    <location>
        <begin position="2"/>
        <end position="230"/>
    </location>
</feature>
<accession>A0A401IRL2</accession>
<evidence type="ECO:0000259" key="1">
    <source>
        <dbReference type="Pfam" id="PF05913"/>
    </source>
</evidence>
<dbReference type="Proteomes" id="UP000286848">
    <property type="component" value="Unassembled WGS sequence"/>
</dbReference>
<gene>
    <name evidence="3" type="ORF">LFYK43_06380</name>
</gene>
<dbReference type="SUPFAM" id="SSF51445">
    <property type="entry name" value="(Trans)glycosidases"/>
    <property type="match status" value="1"/>
</dbReference>
<name>A0A401IRL2_9LACO</name>
<organism evidence="3 4">
    <name type="scientific">Ligilactobacillus salitolerans</name>
    <dbReference type="NCBI Taxonomy" id="1808352"/>
    <lineage>
        <taxon>Bacteria</taxon>
        <taxon>Bacillati</taxon>
        <taxon>Bacillota</taxon>
        <taxon>Bacilli</taxon>
        <taxon>Lactobacillales</taxon>
        <taxon>Lactobacillaceae</taxon>
        <taxon>Ligilactobacillus</taxon>
    </lineage>
</organism>
<dbReference type="Gene3D" id="2.40.100.10">
    <property type="entry name" value="Cyclophilin-like"/>
    <property type="match status" value="1"/>
</dbReference>
<dbReference type="AlphaFoldDB" id="A0A401IRL2"/>
<evidence type="ECO:0000313" key="4">
    <source>
        <dbReference type="Proteomes" id="UP000286848"/>
    </source>
</evidence>
<reference evidence="3 4" key="1">
    <citation type="journal article" date="2019" name="Int. J. Syst. Evol. Microbiol.">
        <title>Lactobacillus salitolerans sp. nov., a novel lactic acid bacterium isolated from spent mushroom substrates.</title>
        <authorList>
            <person name="Tohno M."/>
            <person name="Tanizawa Y."/>
            <person name="Kojima Y."/>
            <person name="Sakamoto M."/>
            <person name="Nakamura Y."/>
            <person name="Ohkuma M."/>
            <person name="Kobayashi H."/>
        </authorList>
    </citation>
    <scope>NUCLEOTIDE SEQUENCE [LARGE SCALE GENOMIC DNA]</scope>
    <source>
        <strain evidence="3 4">YK43</strain>
    </source>
</reference>
<dbReference type="InterPro" id="IPR043797">
    <property type="entry name" value="MupG_N"/>
</dbReference>
<keyword evidence="4" id="KW-1185">Reference proteome</keyword>
<sequence>MLGFSVYLSSPITEKVQARIERFAKSGFTGVFTSLNLPEDDPAVLLDRLAALGQQCQSLNLELTVDISTRAQKRTGLNLTQPEKIAELGVARLRMDEGISMKEIADLSQSIGIALNASTLSDEDVQTLQADQANFANIEAWHNYYPRKNTGLGEEWFQERNIWLHEHGIQVTAFVPGDRGLRGPVYAGLPSLESARYQHPLAAALDLQQLDVDQIDIGDQNLLQDTLAQFDAYFDHSVLLLHLLTNSTLPKYMQDGNLYLHQRPDVARDVVRLVEGRALNQETIEPANILPRKRGAVTLDNKLALRYQGELEIVKRDLPADPTVNVLGYIQANELDLLEHCGPGQAIQLVF</sequence>
<proteinExistence type="predicted"/>
<dbReference type="PANTHER" id="PTHR38435:SF2">
    <property type="entry name" value="DUF871 DOMAIN-CONTAINING PROTEIN"/>
    <property type="match status" value="1"/>
</dbReference>
<dbReference type="OrthoDB" id="5809921at2"/>
<dbReference type="PANTHER" id="PTHR38435">
    <property type="match status" value="1"/>
</dbReference>
<evidence type="ECO:0000259" key="2">
    <source>
        <dbReference type="Pfam" id="PF19200"/>
    </source>
</evidence>
<dbReference type="Pfam" id="PF19200">
    <property type="entry name" value="MupG_N"/>
    <property type="match status" value="1"/>
</dbReference>